<dbReference type="PANTHER" id="PTHR33620">
    <property type="entry name" value="UREASE ACCESSORY PROTEIN F"/>
    <property type="match status" value="1"/>
</dbReference>
<dbReference type="Gene3D" id="1.10.4190.10">
    <property type="entry name" value="Urease accessory protein UreF"/>
    <property type="match status" value="1"/>
</dbReference>
<keyword evidence="2 3" id="KW-0143">Chaperone</keyword>
<evidence type="ECO:0000256" key="3">
    <source>
        <dbReference type="HAMAP-Rule" id="MF_01385"/>
    </source>
</evidence>
<gene>
    <name evidence="3" type="primary">ureF</name>
    <name evidence="4" type="ORF">EV681_2265</name>
</gene>
<comment type="subcellular location">
    <subcellularLocation>
        <location evidence="3">Cytoplasm</location>
    </subcellularLocation>
</comment>
<dbReference type="GO" id="GO:0005737">
    <property type="term" value="C:cytoplasm"/>
    <property type="evidence" value="ECO:0007669"/>
    <property type="project" value="UniProtKB-SubCell"/>
</dbReference>
<comment type="caution">
    <text evidence="4">The sequence shown here is derived from an EMBL/GenBank/DDBJ whole genome shotgun (WGS) entry which is preliminary data.</text>
</comment>
<reference evidence="4 5" key="1">
    <citation type="submission" date="2019-02" db="EMBL/GenBank/DDBJ databases">
        <title>Genomic Encyclopedia of Type Strains, Phase IV (KMG-IV): sequencing the most valuable type-strain genomes for metagenomic binning, comparative biology and taxonomic classification.</title>
        <authorList>
            <person name="Goeker M."/>
        </authorList>
    </citation>
    <scope>NUCLEOTIDE SEQUENCE [LARGE SCALE GENOMIC DNA]</scope>
    <source>
        <strain evidence="4 5">DSM 23814</strain>
    </source>
</reference>
<dbReference type="HAMAP" id="MF_01385">
    <property type="entry name" value="UreF"/>
    <property type="match status" value="1"/>
</dbReference>
<evidence type="ECO:0000256" key="2">
    <source>
        <dbReference type="ARBA" id="ARBA00023186"/>
    </source>
</evidence>
<dbReference type="InterPro" id="IPR002639">
    <property type="entry name" value="UreF"/>
</dbReference>
<protein>
    <recommendedName>
        <fullName evidence="3">Urease accessory protein UreF</fullName>
    </recommendedName>
</protein>
<dbReference type="Pfam" id="PF01730">
    <property type="entry name" value="UreF"/>
    <property type="match status" value="1"/>
</dbReference>
<dbReference type="EMBL" id="SHKO01000001">
    <property type="protein sequence ID" value="RZU00455.1"/>
    <property type="molecule type" value="Genomic_DNA"/>
</dbReference>
<dbReference type="PANTHER" id="PTHR33620:SF1">
    <property type="entry name" value="UREASE ACCESSORY PROTEIN F"/>
    <property type="match status" value="1"/>
</dbReference>
<dbReference type="InterPro" id="IPR038277">
    <property type="entry name" value="UreF_sf"/>
</dbReference>
<comment type="similarity">
    <text evidence="3">Belongs to the UreF family.</text>
</comment>
<organism evidence="4 5">
    <name type="scientific">Advenella incenata</name>
    <dbReference type="NCBI Taxonomy" id="267800"/>
    <lineage>
        <taxon>Bacteria</taxon>
        <taxon>Pseudomonadati</taxon>
        <taxon>Pseudomonadota</taxon>
        <taxon>Betaproteobacteria</taxon>
        <taxon>Burkholderiales</taxon>
        <taxon>Alcaligenaceae</taxon>
    </lineage>
</organism>
<comment type="function">
    <text evidence="3">Required for maturation of urease via the functional incorporation of the urease nickel metallocenter.</text>
</comment>
<name>A0A4Q7VVE3_9BURK</name>
<dbReference type="Proteomes" id="UP000293398">
    <property type="component" value="Unassembled WGS sequence"/>
</dbReference>
<dbReference type="GO" id="GO:0016151">
    <property type="term" value="F:nickel cation binding"/>
    <property type="evidence" value="ECO:0007669"/>
    <property type="project" value="UniProtKB-UniRule"/>
</dbReference>
<evidence type="ECO:0000313" key="5">
    <source>
        <dbReference type="Proteomes" id="UP000293398"/>
    </source>
</evidence>
<dbReference type="RefSeq" id="WP_242612197.1">
    <property type="nucleotide sequence ID" value="NZ_SHKO01000001.1"/>
</dbReference>
<sequence length="239" mass="26468">MDTSKNESDFITAQRYAQLMRLSSPALPVGGFSYSQGFESAVELGIVSDEATAGRWIEDTLHTVMAQCDAAIWLLAYRAWRELDIDTICQWNQWYYASRETAEARAETTQMAVSLINLAHALNWGDDAKRSKLNDLSPPCFPTVHAFCVQALDLPSDAGITAFLYSWLENQVMAAIKTVPLGQTAGQRLLSTLVPQLDRVVLATRTATSCSPPAIMTLAPQYSIIAARHESQFSRLFRS</sequence>
<comment type="subunit">
    <text evidence="3">UreD, UreF and UreG form a complex that acts as a GTP-hydrolysis-dependent molecular chaperone, activating the urease apoprotein by helping to assemble the nickel containing metallocenter of UreC. The UreE protein probably delivers the nickel.</text>
</comment>
<evidence type="ECO:0000256" key="1">
    <source>
        <dbReference type="ARBA" id="ARBA00022988"/>
    </source>
</evidence>
<keyword evidence="3" id="KW-0963">Cytoplasm</keyword>
<evidence type="ECO:0000313" key="4">
    <source>
        <dbReference type="EMBL" id="RZU00455.1"/>
    </source>
</evidence>
<dbReference type="PIRSF" id="PIRSF009467">
    <property type="entry name" value="Ureas_acces_UreF"/>
    <property type="match status" value="1"/>
</dbReference>
<keyword evidence="1 3" id="KW-0996">Nickel insertion</keyword>
<dbReference type="AlphaFoldDB" id="A0A4Q7VVE3"/>
<keyword evidence="5" id="KW-1185">Reference proteome</keyword>
<proteinExistence type="inferred from homology"/>
<accession>A0A4Q7VVE3</accession>